<dbReference type="PANTHER" id="PTHR39338">
    <property type="entry name" value="BLL5662 PROTEIN-RELATED"/>
    <property type="match status" value="1"/>
</dbReference>
<dbReference type="OrthoDB" id="9790469at2"/>
<dbReference type="PIRSF" id="PIRSF010256">
    <property type="entry name" value="CoxE_vWa"/>
    <property type="match status" value="1"/>
</dbReference>
<dbReference type="Pfam" id="PF05762">
    <property type="entry name" value="VWA_CoxE"/>
    <property type="match status" value="1"/>
</dbReference>
<dbReference type="PANTHER" id="PTHR39338:SF6">
    <property type="entry name" value="BLL5662 PROTEIN"/>
    <property type="match status" value="1"/>
</dbReference>
<dbReference type="CDD" id="cd00198">
    <property type="entry name" value="vWFA"/>
    <property type="match status" value="1"/>
</dbReference>
<feature type="region of interest" description="Disordered" evidence="1">
    <location>
        <begin position="90"/>
        <end position="151"/>
    </location>
</feature>
<accession>A0A286IGM8</accession>
<reference evidence="3" key="1">
    <citation type="submission" date="2017-08" db="EMBL/GenBank/DDBJ databases">
        <authorList>
            <person name="Varghese N."/>
            <person name="Submissions S."/>
        </authorList>
    </citation>
    <scope>NUCLEOTIDE SEQUENCE [LARGE SCALE GENOMIC DNA]</scope>
    <source>
        <strain evidence="3">KCTC 23107</strain>
    </source>
</reference>
<protein>
    <submittedName>
        <fullName evidence="2">Uncharacterized protein with von Willebrand factor type A (VWA) domain</fullName>
    </submittedName>
</protein>
<feature type="compositionally biased region" description="Basic and acidic residues" evidence="1">
    <location>
        <begin position="109"/>
        <end position="128"/>
    </location>
</feature>
<proteinExistence type="predicted"/>
<dbReference type="Proteomes" id="UP000219465">
    <property type="component" value="Unassembled WGS sequence"/>
</dbReference>
<dbReference type="EMBL" id="OCPC01000006">
    <property type="protein sequence ID" value="SOE18796.1"/>
    <property type="molecule type" value="Genomic_DNA"/>
</dbReference>
<sequence length="395" mass="44028">MNLAETTANPVGAGAMTKLNGFAQILRDNGFILGLAETRDALKVVASGGAARPSRLRPALRSLFCSRQSDWQKFDELFDAWWLQRGMKSATRVSGVPQTPPPGLQTETAGRRSSGESDQADHVERGEGSEVSEAGQSRREGASRTELLSKTDFRHLTNPEDLAEAHRLAEHLAKSMRARLTRRMHARRTGQRLDLRRTIHKSIAHGGTPLDLVWRKRKDKPLRLVMLLDASGSMSLYSAVFLRFMHGVLDSFREAEAFIFHTRLIHISPALKERNPQRAVERMSLLAQGTGGGTRIGESLATFNRWHARRCIHSRTCVMIVSDGYDTGAAEDLGAEMQALRRRCRRIAWLNPMIGWQGYAPEAQGMKAALPHVDLFAPAHNLESLKSLEPYLARI</sequence>
<evidence type="ECO:0000313" key="2">
    <source>
        <dbReference type="EMBL" id="SOE18796.1"/>
    </source>
</evidence>
<dbReference type="AlphaFoldDB" id="A0A286IGM8"/>
<keyword evidence="3" id="KW-1185">Reference proteome</keyword>
<dbReference type="RefSeq" id="WP_097109260.1">
    <property type="nucleotide sequence ID" value="NZ_OCPC01000006.1"/>
</dbReference>
<evidence type="ECO:0000256" key="1">
    <source>
        <dbReference type="SAM" id="MobiDB-lite"/>
    </source>
</evidence>
<name>A0A286IGM8_9HYPH</name>
<dbReference type="InterPro" id="IPR008912">
    <property type="entry name" value="Uncharacterised_CoxE"/>
</dbReference>
<organism evidence="2 3">
    <name type="scientific">Hoeflea halophila</name>
    <dbReference type="NCBI Taxonomy" id="714899"/>
    <lineage>
        <taxon>Bacteria</taxon>
        <taxon>Pseudomonadati</taxon>
        <taxon>Pseudomonadota</taxon>
        <taxon>Alphaproteobacteria</taxon>
        <taxon>Hyphomicrobiales</taxon>
        <taxon>Rhizobiaceae</taxon>
        <taxon>Hoeflea</taxon>
    </lineage>
</organism>
<gene>
    <name evidence="2" type="ORF">SAMN05877838_3738</name>
</gene>
<dbReference type="InterPro" id="IPR011195">
    <property type="entry name" value="UCP010256"/>
</dbReference>
<dbReference type="InterPro" id="IPR036465">
    <property type="entry name" value="vWFA_dom_sf"/>
</dbReference>
<feature type="compositionally biased region" description="Basic and acidic residues" evidence="1">
    <location>
        <begin position="136"/>
        <end position="151"/>
    </location>
</feature>
<evidence type="ECO:0000313" key="3">
    <source>
        <dbReference type="Proteomes" id="UP000219465"/>
    </source>
</evidence>
<dbReference type="SUPFAM" id="SSF53300">
    <property type="entry name" value="vWA-like"/>
    <property type="match status" value="1"/>
</dbReference>
<dbReference type="Gene3D" id="3.40.50.410">
    <property type="entry name" value="von Willebrand factor, type A domain"/>
    <property type="match status" value="1"/>
</dbReference>